<organism evidence="2 3">
    <name type="scientific">Streptacidiphilus cavernicola</name>
    <dbReference type="NCBI Taxonomy" id="3342716"/>
    <lineage>
        <taxon>Bacteria</taxon>
        <taxon>Bacillati</taxon>
        <taxon>Actinomycetota</taxon>
        <taxon>Actinomycetes</taxon>
        <taxon>Kitasatosporales</taxon>
        <taxon>Streptomycetaceae</taxon>
        <taxon>Streptacidiphilus</taxon>
    </lineage>
</organism>
<sequence length="169" mass="17073">MSSVPVPAPRSERIELRVITPAAAAELAPGTGDGGFSWAPGGPYEGTRDACGMIVKAVEGGVYDPGWGAFAIVRLADGAAVGGAGFHGPPDEGSVEIGYDLAESARGQGFATEAVRLLTGYALAAPGVSRVLAHTEPANTASQAVLLRAGFVRDGDSEDGLPRFVLLPG</sequence>
<proteinExistence type="predicted"/>
<evidence type="ECO:0000313" key="3">
    <source>
        <dbReference type="Proteomes" id="UP001592531"/>
    </source>
</evidence>
<keyword evidence="2" id="KW-0808">Transferase</keyword>
<accession>A0ABV6VVG6</accession>
<protein>
    <submittedName>
        <fullName evidence="2">GNAT family N-acetyltransferase</fullName>
        <ecNumber evidence="2">2.3.-.-</ecNumber>
    </submittedName>
</protein>
<dbReference type="EC" id="2.3.-.-" evidence="2"/>
<name>A0ABV6VVG6_9ACTN</name>
<keyword evidence="3" id="KW-1185">Reference proteome</keyword>
<dbReference type="Gene3D" id="3.40.630.30">
    <property type="match status" value="1"/>
</dbReference>
<gene>
    <name evidence="2" type="ORF">ACEZDE_13410</name>
</gene>
<comment type="caution">
    <text evidence="2">The sequence shown here is derived from an EMBL/GenBank/DDBJ whole genome shotgun (WGS) entry which is preliminary data.</text>
</comment>
<dbReference type="Pfam" id="PF13302">
    <property type="entry name" value="Acetyltransf_3"/>
    <property type="match status" value="1"/>
</dbReference>
<dbReference type="PANTHER" id="PTHR43441:SF6">
    <property type="entry name" value="N-ACETYLTRANSFERASE DOMAIN-CONTAINING PROTEIN"/>
    <property type="match status" value="1"/>
</dbReference>
<dbReference type="Proteomes" id="UP001592531">
    <property type="component" value="Unassembled WGS sequence"/>
</dbReference>
<dbReference type="SUPFAM" id="SSF55729">
    <property type="entry name" value="Acyl-CoA N-acyltransferases (Nat)"/>
    <property type="match status" value="1"/>
</dbReference>
<keyword evidence="2" id="KW-0012">Acyltransferase</keyword>
<reference evidence="2 3" key="1">
    <citation type="submission" date="2024-09" db="EMBL/GenBank/DDBJ databases">
        <authorList>
            <person name="Lee S.D."/>
        </authorList>
    </citation>
    <scope>NUCLEOTIDE SEQUENCE [LARGE SCALE GENOMIC DNA]</scope>
    <source>
        <strain evidence="2 3">N8-3</strain>
    </source>
</reference>
<dbReference type="EMBL" id="JBHFAB010000008">
    <property type="protein sequence ID" value="MFC1417638.1"/>
    <property type="molecule type" value="Genomic_DNA"/>
</dbReference>
<dbReference type="InterPro" id="IPR000182">
    <property type="entry name" value="GNAT_dom"/>
</dbReference>
<dbReference type="PANTHER" id="PTHR43441">
    <property type="entry name" value="RIBOSOMAL-PROTEIN-SERINE ACETYLTRANSFERASE"/>
    <property type="match status" value="1"/>
</dbReference>
<dbReference type="RefSeq" id="WP_380535917.1">
    <property type="nucleotide sequence ID" value="NZ_JBHFAB010000008.1"/>
</dbReference>
<feature type="domain" description="N-acetyltransferase" evidence="1">
    <location>
        <begin position="14"/>
        <end position="169"/>
    </location>
</feature>
<dbReference type="InterPro" id="IPR016181">
    <property type="entry name" value="Acyl_CoA_acyltransferase"/>
</dbReference>
<dbReference type="InterPro" id="IPR051908">
    <property type="entry name" value="Ribosomal_N-acetyltransferase"/>
</dbReference>
<dbReference type="GO" id="GO:0016746">
    <property type="term" value="F:acyltransferase activity"/>
    <property type="evidence" value="ECO:0007669"/>
    <property type="project" value="UniProtKB-KW"/>
</dbReference>
<evidence type="ECO:0000259" key="1">
    <source>
        <dbReference type="PROSITE" id="PS51186"/>
    </source>
</evidence>
<evidence type="ECO:0000313" key="2">
    <source>
        <dbReference type="EMBL" id="MFC1417638.1"/>
    </source>
</evidence>
<dbReference type="PROSITE" id="PS51186">
    <property type="entry name" value="GNAT"/>
    <property type="match status" value="1"/>
</dbReference>